<keyword evidence="2" id="KW-1185">Reference proteome</keyword>
<name>A0A371F351_MUCPR</name>
<dbReference type="STRING" id="157652.A0A371F351"/>
<dbReference type="Proteomes" id="UP000257109">
    <property type="component" value="Unassembled WGS sequence"/>
</dbReference>
<gene>
    <name evidence="1" type="ORF">CR513_47743</name>
</gene>
<sequence>MLAYQLSQFPTCITTNSIKRLTHNSNEDGTPTWSPKYVSLVNVERSKGGPYCSFEDCHWLNNMPNSTEKGFGVLFNKVTI</sequence>
<protein>
    <submittedName>
        <fullName evidence="1">Uncharacterized protein</fullName>
    </submittedName>
</protein>
<proteinExistence type="predicted"/>
<reference evidence="1" key="1">
    <citation type="submission" date="2018-05" db="EMBL/GenBank/DDBJ databases">
        <title>Draft genome of Mucuna pruriens seed.</title>
        <authorList>
            <person name="Nnadi N.E."/>
            <person name="Vos R."/>
            <person name="Hasami M.H."/>
            <person name="Devisetty U.K."/>
            <person name="Aguiy J.C."/>
        </authorList>
    </citation>
    <scope>NUCLEOTIDE SEQUENCE [LARGE SCALE GENOMIC DNA]</scope>
    <source>
        <strain evidence="1">JCA_2017</strain>
    </source>
</reference>
<evidence type="ECO:0000313" key="1">
    <source>
        <dbReference type="EMBL" id="RDX72727.1"/>
    </source>
</evidence>
<dbReference type="EMBL" id="QJKJ01010791">
    <property type="protein sequence ID" value="RDX72727.1"/>
    <property type="molecule type" value="Genomic_DNA"/>
</dbReference>
<dbReference type="OrthoDB" id="43744at2759"/>
<dbReference type="AlphaFoldDB" id="A0A371F351"/>
<evidence type="ECO:0000313" key="2">
    <source>
        <dbReference type="Proteomes" id="UP000257109"/>
    </source>
</evidence>
<accession>A0A371F351</accession>
<feature type="non-terminal residue" evidence="1">
    <location>
        <position position="1"/>
    </location>
</feature>
<comment type="caution">
    <text evidence="1">The sequence shown here is derived from an EMBL/GenBank/DDBJ whole genome shotgun (WGS) entry which is preliminary data.</text>
</comment>
<organism evidence="1 2">
    <name type="scientific">Mucuna pruriens</name>
    <name type="common">Velvet bean</name>
    <name type="synonym">Dolichos pruriens</name>
    <dbReference type="NCBI Taxonomy" id="157652"/>
    <lineage>
        <taxon>Eukaryota</taxon>
        <taxon>Viridiplantae</taxon>
        <taxon>Streptophyta</taxon>
        <taxon>Embryophyta</taxon>
        <taxon>Tracheophyta</taxon>
        <taxon>Spermatophyta</taxon>
        <taxon>Magnoliopsida</taxon>
        <taxon>eudicotyledons</taxon>
        <taxon>Gunneridae</taxon>
        <taxon>Pentapetalae</taxon>
        <taxon>rosids</taxon>
        <taxon>fabids</taxon>
        <taxon>Fabales</taxon>
        <taxon>Fabaceae</taxon>
        <taxon>Papilionoideae</taxon>
        <taxon>50 kb inversion clade</taxon>
        <taxon>NPAAA clade</taxon>
        <taxon>indigoferoid/millettioid clade</taxon>
        <taxon>Phaseoleae</taxon>
        <taxon>Mucuna</taxon>
    </lineage>
</organism>